<name>A0A0S4LIU4_9BACT</name>
<reference evidence="3 4" key="1">
    <citation type="submission" date="2015-10" db="EMBL/GenBank/DDBJ databases">
        <authorList>
            <person name="Gilbert D.G."/>
        </authorList>
    </citation>
    <scope>NUCLEOTIDE SEQUENCE [LARGE SCALE GENOMIC DNA]</scope>
    <source>
        <strain evidence="3">COMA1</strain>
    </source>
</reference>
<evidence type="ECO:0000313" key="4">
    <source>
        <dbReference type="Proteomes" id="UP000199032"/>
    </source>
</evidence>
<feature type="domain" description="CheW-like" evidence="2">
    <location>
        <begin position="24"/>
        <end position="162"/>
    </location>
</feature>
<feature type="region of interest" description="Disordered" evidence="1">
    <location>
        <begin position="1"/>
        <end position="22"/>
    </location>
</feature>
<dbReference type="SMART" id="SM00260">
    <property type="entry name" value="CheW"/>
    <property type="match status" value="1"/>
</dbReference>
<evidence type="ECO:0000313" key="3">
    <source>
        <dbReference type="EMBL" id="CUS36830.1"/>
    </source>
</evidence>
<evidence type="ECO:0000256" key="1">
    <source>
        <dbReference type="SAM" id="MobiDB-lite"/>
    </source>
</evidence>
<dbReference type="OrthoDB" id="3291462at2"/>
<dbReference type="PANTHER" id="PTHR22617:SF43">
    <property type="entry name" value="PROTEIN PILI"/>
    <property type="match status" value="1"/>
</dbReference>
<dbReference type="STRING" id="1742972.COMA1_30266"/>
<dbReference type="Gene3D" id="2.40.50.180">
    <property type="entry name" value="CheA-289, Domain 4"/>
    <property type="match status" value="1"/>
</dbReference>
<dbReference type="AlphaFoldDB" id="A0A0S4LIU4"/>
<dbReference type="GO" id="GO:0007165">
    <property type="term" value="P:signal transduction"/>
    <property type="evidence" value="ECO:0007669"/>
    <property type="project" value="InterPro"/>
</dbReference>
<dbReference type="Gene3D" id="2.30.30.40">
    <property type="entry name" value="SH3 Domains"/>
    <property type="match status" value="1"/>
</dbReference>
<dbReference type="GO" id="GO:0005829">
    <property type="term" value="C:cytosol"/>
    <property type="evidence" value="ECO:0007669"/>
    <property type="project" value="TreeGrafter"/>
</dbReference>
<dbReference type="InterPro" id="IPR036061">
    <property type="entry name" value="CheW-like_dom_sf"/>
</dbReference>
<dbReference type="Proteomes" id="UP000199032">
    <property type="component" value="Unassembled WGS sequence"/>
</dbReference>
<dbReference type="EMBL" id="CZQA01000009">
    <property type="protein sequence ID" value="CUS36830.1"/>
    <property type="molecule type" value="Genomic_DNA"/>
</dbReference>
<proteinExistence type="predicted"/>
<dbReference type="GO" id="GO:0006935">
    <property type="term" value="P:chemotaxis"/>
    <property type="evidence" value="ECO:0007669"/>
    <property type="project" value="InterPro"/>
</dbReference>
<gene>
    <name evidence="3" type="ORF">COMA1_30266</name>
</gene>
<dbReference type="Pfam" id="PF01584">
    <property type="entry name" value="CheW"/>
    <property type="match status" value="1"/>
</dbReference>
<organism evidence="3 4">
    <name type="scientific">Candidatus Nitrospira nitrosa</name>
    <dbReference type="NCBI Taxonomy" id="1742972"/>
    <lineage>
        <taxon>Bacteria</taxon>
        <taxon>Pseudomonadati</taxon>
        <taxon>Nitrospirota</taxon>
        <taxon>Nitrospiria</taxon>
        <taxon>Nitrospirales</taxon>
        <taxon>Nitrospiraceae</taxon>
        <taxon>Nitrospira</taxon>
    </lineage>
</organism>
<evidence type="ECO:0000259" key="2">
    <source>
        <dbReference type="PROSITE" id="PS50851"/>
    </source>
</evidence>
<dbReference type="PANTHER" id="PTHR22617">
    <property type="entry name" value="CHEMOTAXIS SENSOR HISTIDINE KINASE-RELATED"/>
    <property type="match status" value="1"/>
</dbReference>
<dbReference type="SUPFAM" id="SSF50341">
    <property type="entry name" value="CheW-like"/>
    <property type="match status" value="1"/>
</dbReference>
<dbReference type="InterPro" id="IPR002545">
    <property type="entry name" value="CheW-lke_dom"/>
</dbReference>
<keyword evidence="4" id="KW-1185">Reference proteome</keyword>
<accession>A0A0S4LIU4</accession>
<protein>
    <submittedName>
        <fullName evidence="3">Chemotaxis protein CheW (Modular protein)</fullName>
    </submittedName>
</protein>
<sequence length="173" mass="18746">MQLPCELPRLTSDGESKHETPTGSWKACLVTLGGELFAIDLRQVREVFELDTITPVPGMPPSLVGVANVRGTVVPLADLRRILGVSPSTTPRYAVVVQHDAHQIGLLIDEVPEIRWMLPEDRLDQSGANQTGERSLLSGLIRVENRVSGMLEIPALVASVEATTMDVSQSVKS</sequence>
<dbReference type="InterPro" id="IPR039315">
    <property type="entry name" value="CheW"/>
</dbReference>
<dbReference type="PROSITE" id="PS50851">
    <property type="entry name" value="CHEW"/>
    <property type="match status" value="1"/>
</dbReference>